<feature type="transmembrane region" description="Helical" evidence="10">
    <location>
        <begin position="449"/>
        <end position="469"/>
    </location>
</feature>
<dbReference type="EMBL" id="JADHQD010000006">
    <property type="protein sequence ID" value="MBL6818070.1"/>
    <property type="molecule type" value="Genomic_DNA"/>
</dbReference>
<dbReference type="PANTHER" id="PTHR47019:SF1">
    <property type="entry name" value="LIPID II FLIPPASE MURJ"/>
    <property type="match status" value="1"/>
</dbReference>
<evidence type="ECO:0000256" key="8">
    <source>
        <dbReference type="ARBA" id="ARBA00060041"/>
    </source>
</evidence>
<evidence type="ECO:0000256" key="10">
    <source>
        <dbReference type="HAMAP-Rule" id="MF_02078"/>
    </source>
</evidence>
<dbReference type="PRINTS" id="PR01806">
    <property type="entry name" value="VIRFACTRMVIN"/>
</dbReference>
<dbReference type="PIRSF" id="PIRSF002869">
    <property type="entry name" value="MviN"/>
    <property type="match status" value="1"/>
</dbReference>
<dbReference type="InterPro" id="IPR004268">
    <property type="entry name" value="MurJ"/>
</dbReference>
<feature type="transmembrane region" description="Helical" evidence="10">
    <location>
        <begin position="280"/>
        <end position="298"/>
    </location>
</feature>
<feature type="transmembrane region" description="Helical" evidence="10">
    <location>
        <begin position="235"/>
        <end position="260"/>
    </location>
</feature>
<evidence type="ECO:0000256" key="2">
    <source>
        <dbReference type="ARBA" id="ARBA00022475"/>
    </source>
</evidence>
<dbReference type="GO" id="GO:0034204">
    <property type="term" value="P:lipid translocation"/>
    <property type="evidence" value="ECO:0007669"/>
    <property type="project" value="TreeGrafter"/>
</dbReference>
<dbReference type="Pfam" id="PF03023">
    <property type="entry name" value="MurJ"/>
    <property type="match status" value="1"/>
</dbReference>
<keyword evidence="10" id="KW-0997">Cell inner membrane</keyword>
<gene>
    <name evidence="10 12" type="primary">murJ</name>
    <name evidence="12" type="ORF">ISQ64_01540</name>
</gene>
<keyword evidence="10 11" id="KW-0961">Cell wall biogenesis/degradation</keyword>
<feature type="transmembrane region" description="Helical" evidence="10">
    <location>
        <begin position="319"/>
        <end position="344"/>
    </location>
</feature>
<dbReference type="GO" id="GO:0009252">
    <property type="term" value="P:peptidoglycan biosynthetic process"/>
    <property type="evidence" value="ECO:0007669"/>
    <property type="project" value="UniProtKB-UniRule"/>
</dbReference>
<feature type="transmembrane region" description="Helical" evidence="10">
    <location>
        <begin position="356"/>
        <end position="376"/>
    </location>
</feature>
<dbReference type="InterPro" id="IPR051050">
    <property type="entry name" value="Lipid_II_flippase_MurJ/MviN"/>
</dbReference>
<accession>A0A937I4S1</accession>
<keyword evidence="5 10" id="KW-0573">Peptidoglycan synthesis</keyword>
<keyword evidence="7 10" id="KW-0472">Membrane</keyword>
<comment type="caution">
    <text evidence="12">The sequence shown here is derived from an EMBL/GenBank/DDBJ whole genome shotgun (WGS) entry which is preliminary data.</text>
</comment>
<keyword evidence="10 11" id="KW-0813">Transport</keyword>
<dbReference type="Proteomes" id="UP000711391">
    <property type="component" value="Unassembled WGS sequence"/>
</dbReference>
<name>A0A937I4S1_9GAMM</name>
<comment type="similarity">
    <text evidence="9 10 11">Belongs to the MurJ/MviN family.</text>
</comment>
<comment type="pathway">
    <text evidence="10">Cell wall biogenesis; peptidoglycan biosynthesis.</text>
</comment>
<dbReference type="CDD" id="cd13123">
    <property type="entry name" value="MATE_MurJ_like"/>
    <property type="match status" value="1"/>
</dbReference>
<feature type="transmembrane region" description="Helical" evidence="10">
    <location>
        <begin position="388"/>
        <end position="407"/>
    </location>
</feature>
<evidence type="ECO:0000256" key="7">
    <source>
        <dbReference type="ARBA" id="ARBA00023136"/>
    </source>
</evidence>
<proteinExistence type="inferred from homology"/>
<evidence type="ECO:0000256" key="1">
    <source>
        <dbReference type="ARBA" id="ARBA00004651"/>
    </source>
</evidence>
<dbReference type="PANTHER" id="PTHR47019">
    <property type="entry name" value="LIPID II FLIPPASE MURJ"/>
    <property type="match status" value="1"/>
</dbReference>
<dbReference type="GO" id="GO:0008360">
    <property type="term" value="P:regulation of cell shape"/>
    <property type="evidence" value="ECO:0007669"/>
    <property type="project" value="UniProtKB-UniRule"/>
</dbReference>
<dbReference type="NCBIfam" id="TIGR01695">
    <property type="entry name" value="murJ_mviN"/>
    <property type="match status" value="1"/>
</dbReference>
<evidence type="ECO:0000313" key="13">
    <source>
        <dbReference type="Proteomes" id="UP000711391"/>
    </source>
</evidence>
<evidence type="ECO:0000256" key="3">
    <source>
        <dbReference type="ARBA" id="ARBA00022692"/>
    </source>
</evidence>
<evidence type="ECO:0000256" key="11">
    <source>
        <dbReference type="PIRNR" id="PIRNR002869"/>
    </source>
</evidence>
<evidence type="ECO:0000256" key="6">
    <source>
        <dbReference type="ARBA" id="ARBA00022989"/>
    </source>
</evidence>
<dbReference type="GO" id="GO:0005886">
    <property type="term" value="C:plasma membrane"/>
    <property type="evidence" value="ECO:0007669"/>
    <property type="project" value="UniProtKB-SubCell"/>
</dbReference>
<dbReference type="HAMAP" id="MF_02078">
    <property type="entry name" value="MurJ_MviN"/>
    <property type="match status" value="1"/>
</dbReference>
<evidence type="ECO:0000256" key="9">
    <source>
        <dbReference type="ARBA" id="ARBA00061532"/>
    </source>
</evidence>
<feature type="transmembrane region" description="Helical" evidence="10">
    <location>
        <begin position="413"/>
        <end position="437"/>
    </location>
</feature>
<comment type="function">
    <text evidence="8 10 11">Involved in peptidoglycan biosynthesis. Transports lipid-linked peptidoglycan precursors from the inner to the outer leaflet of the cytoplasmic membrane.</text>
</comment>
<evidence type="ECO:0000313" key="12">
    <source>
        <dbReference type="EMBL" id="MBL6818070.1"/>
    </source>
</evidence>
<feature type="transmembrane region" description="Helical" evidence="10">
    <location>
        <begin position="190"/>
        <end position="214"/>
    </location>
</feature>
<dbReference type="AlphaFoldDB" id="A0A937I4S1"/>
<protein>
    <recommendedName>
        <fullName evidence="10">Probable lipid II flippase MurJ</fullName>
    </recommendedName>
</protein>
<keyword evidence="6 10" id="KW-1133">Transmembrane helix</keyword>
<organism evidence="12 13">
    <name type="scientific">SAR86 cluster bacterium</name>
    <dbReference type="NCBI Taxonomy" id="2030880"/>
    <lineage>
        <taxon>Bacteria</taxon>
        <taxon>Pseudomonadati</taxon>
        <taxon>Pseudomonadota</taxon>
        <taxon>Gammaproteobacteria</taxon>
        <taxon>SAR86 cluster</taxon>
    </lineage>
</organism>
<dbReference type="GO" id="GO:0071555">
    <property type="term" value="P:cell wall organization"/>
    <property type="evidence" value="ECO:0007669"/>
    <property type="project" value="UniProtKB-UniRule"/>
</dbReference>
<reference evidence="12" key="1">
    <citation type="submission" date="2020-10" db="EMBL/GenBank/DDBJ databases">
        <title>Microbiome of the Black Sea water column analyzed by genome centric metagenomics.</title>
        <authorList>
            <person name="Cabello-Yeves P.J."/>
            <person name="Callieri C."/>
            <person name="Picazo A."/>
            <person name="Mehrshad M."/>
            <person name="Haro-Moreno J.M."/>
            <person name="Roda-Garcia J."/>
            <person name="Dzembekova N."/>
            <person name="Slabakova V."/>
            <person name="Slabakova N."/>
            <person name="Moncheva S."/>
            <person name="Rodriguez-Valera F."/>
        </authorList>
    </citation>
    <scope>NUCLEOTIDE SEQUENCE</scope>
    <source>
        <strain evidence="12">BS307-5m-G50</strain>
    </source>
</reference>
<feature type="transmembrane region" description="Helical" evidence="10">
    <location>
        <begin position="481"/>
        <end position="502"/>
    </location>
</feature>
<comment type="subcellular location">
    <subcellularLocation>
        <location evidence="10">Cell inner membrane</location>
        <topology evidence="10">Multi-pass membrane protein</topology>
    </subcellularLocation>
    <subcellularLocation>
        <location evidence="1">Cell membrane</location>
        <topology evidence="1">Multi-pass membrane protein</topology>
    </subcellularLocation>
</comment>
<feature type="transmembrane region" description="Helical" evidence="10">
    <location>
        <begin position="164"/>
        <end position="184"/>
    </location>
</feature>
<keyword evidence="4 10" id="KW-0133">Cell shape</keyword>
<keyword evidence="2 10" id="KW-1003">Cell membrane</keyword>
<dbReference type="GO" id="GO:0015648">
    <property type="term" value="F:lipid-linked peptidoglycan transporter activity"/>
    <property type="evidence" value="ECO:0007669"/>
    <property type="project" value="UniProtKB-UniRule"/>
</dbReference>
<evidence type="ECO:0000256" key="4">
    <source>
        <dbReference type="ARBA" id="ARBA00022960"/>
    </source>
</evidence>
<keyword evidence="3 10" id="KW-0812">Transmembrane</keyword>
<feature type="transmembrane region" description="Helical" evidence="10">
    <location>
        <begin position="132"/>
        <end position="152"/>
    </location>
</feature>
<feature type="transmembrane region" description="Helical" evidence="10">
    <location>
        <begin position="89"/>
        <end position="120"/>
    </location>
</feature>
<evidence type="ECO:0000256" key="5">
    <source>
        <dbReference type="ARBA" id="ARBA00022984"/>
    </source>
</evidence>
<sequence length="516" mass="58190">MNENKRNSTFSALSKVSLWTGLSRVFGLVRDIATTSLLGASVFHDIFVVTLKIPNLFRRFFAEGAFNQAFVPIYSDYHKQNNEDESKKYLSAVFGSLLGILFIFTLIVLLITPIFILIFAPGFYYDDYKKEIAIDLLRIMFPYLALISLVAFSSGIQNTHDRFSLPAFTPLIFNACLIIAAIYIAPKFSIPVYVLAWGVLLAGFFQVLVHLAALKKINRLPRPSINFSHPGLQKFFKLILPAILAGGVIQINLLIDTIFASLLQTGSPTWLYVSDRLIQFPMGIFAIAIGTVLLPTLSKIDFDTNKETFITELQKGQRFVLLIGIPSFIGLYVCSVDLISTIFLRGEFSFSDVQQSSLSLMAFSFGLPFFMLMKVLTPAFFSRKDSKTPMYVAILSLFLNAFLNYFLAFQLGYGHVGIAIGSSIAAFVSVLVLEIILFRDGLIKINSPFNRFNFSVVISSVLIFMFLSFSEQFFDFYTLNQFERVLALCFKVIISIVLYFIFSRFIRGNSLKEFLN</sequence>